<reference evidence="1 2" key="1">
    <citation type="submission" date="2015-01" db="EMBL/GenBank/DDBJ databases">
        <title>Evolution of Trichinella species and genotypes.</title>
        <authorList>
            <person name="Korhonen P.K."/>
            <person name="Edoardo P."/>
            <person name="Giuseppe L.R."/>
            <person name="Gasser R.B."/>
        </authorList>
    </citation>
    <scope>NUCLEOTIDE SEQUENCE [LARGE SCALE GENOMIC DNA]</scope>
    <source>
        <strain evidence="1">ISS470</strain>
    </source>
</reference>
<dbReference type="Proteomes" id="UP000054995">
    <property type="component" value="Unassembled WGS sequence"/>
</dbReference>
<proteinExistence type="predicted"/>
<sequence length="83" mass="9580">MFVEAKTNTLFNQHDCQCLIQSAVVVVTAMARHLRKCVWSLFVRFLVFFLKVVTDVDDACVFQHCPLCIVRAFHRTICAFLSK</sequence>
<comment type="caution">
    <text evidence="1">The sequence shown here is derived from an EMBL/GenBank/DDBJ whole genome shotgun (WGS) entry which is preliminary data.</text>
</comment>
<protein>
    <submittedName>
        <fullName evidence="1">Uncharacterized protein</fullName>
    </submittedName>
</protein>
<accession>A0A0V1FVW1</accession>
<evidence type="ECO:0000313" key="1">
    <source>
        <dbReference type="EMBL" id="KRY89999.1"/>
    </source>
</evidence>
<keyword evidence="2" id="KW-1185">Reference proteome</keyword>
<evidence type="ECO:0000313" key="2">
    <source>
        <dbReference type="Proteomes" id="UP000054995"/>
    </source>
</evidence>
<gene>
    <name evidence="1" type="ORF">T4D_6274</name>
</gene>
<dbReference type="AlphaFoldDB" id="A0A0V1FVW1"/>
<name>A0A0V1FVW1_TRIPS</name>
<organism evidence="1 2">
    <name type="scientific">Trichinella pseudospiralis</name>
    <name type="common">Parasitic roundworm</name>
    <dbReference type="NCBI Taxonomy" id="6337"/>
    <lineage>
        <taxon>Eukaryota</taxon>
        <taxon>Metazoa</taxon>
        <taxon>Ecdysozoa</taxon>
        <taxon>Nematoda</taxon>
        <taxon>Enoplea</taxon>
        <taxon>Dorylaimia</taxon>
        <taxon>Trichinellida</taxon>
        <taxon>Trichinellidae</taxon>
        <taxon>Trichinella</taxon>
    </lineage>
</organism>
<dbReference type="EMBL" id="JYDT01000025">
    <property type="protein sequence ID" value="KRY89999.1"/>
    <property type="molecule type" value="Genomic_DNA"/>
</dbReference>